<dbReference type="InterPro" id="IPR036390">
    <property type="entry name" value="WH_DNA-bd_sf"/>
</dbReference>
<feature type="region of interest" description="Disordered" evidence="4">
    <location>
        <begin position="319"/>
        <end position="348"/>
    </location>
</feature>
<dbReference type="PROSITE" id="PS00894">
    <property type="entry name" value="HTH_DEOR_1"/>
    <property type="match status" value="1"/>
</dbReference>
<dbReference type="InterPro" id="IPR036388">
    <property type="entry name" value="WH-like_DNA-bd_sf"/>
</dbReference>
<evidence type="ECO:0000256" key="2">
    <source>
        <dbReference type="ARBA" id="ARBA00023125"/>
    </source>
</evidence>
<evidence type="ECO:0000256" key="1">
    <source>
        <dbReference type="ARBA" id="ARBA00023015"/>
    </source>
</evidence>
<dbReference type="AlphaFoldDB" id="A0AAU7GFW4"/>
<dbReference type="InterPro" id="IPR051534">
    <property type="entry name" value="CBASS_pafABC_assoc_protein"/>
</dbReference>
<evidence type="ECO:0000259" key="5">
    <source>
        <dbReference type="PROSITE" id="PS51000"/>
    </source>
</evidence>
<dbReference type="InterPro" id="IPR026881">
    <property type="entry name" value="WYL_dom"/>
</dbReference>
<organism evidence="6">
    <name type="scientific">Leifsonia sp. NPDC080035</name>
    <dbReference type="NCBI Taxonomy" id="3143936"/>
    <lineage>
        <taxon>Bacteria</taxon>
        <taxon>Bacillati</taxon>
        <taxon>Actinomycetota</taxon>
        <taxon>Actinomycetes</taxon>
        <taxon>Micrococcales</taxon>
        <taxon>Microbacteriaceae</taxon>
        <taxon>Leifsonia</taxon>
    </lineage>
</organism>
<protein>
    <submittedName>
        <fullName evidence="6">WYL domain-containing protein</fullName>
    </submittedName>
</protein>
<dbReference type="PANTHER" id="PTHR34580:SF3">
    <property type="entry name" value="PROTEIN PAFB"/>
    <property type="match status" value="1"/>
</dbReference>
<reference evidence="6" key="1">
    <citation type="submission" date="2024-05" db="EMBL/GenBank/DDBJ databases">
        <title>The Natural Products Discovery Center: Release of the First 8490 Sequenced Strains for Exploring Actinobacteria Biosynthetic Diversity.</title>
        <authorList>
            <person name="Kalkreuter E."/>
            <person name="Kautsar S.A."/>
            <person name="Yang D."/>
            <person name="Bader C.D."/>
            <person name="Teijaro C.N."/>
            <person name="Fluegel L."/>
            <person name="Davis C.M."/>
            <person name="Simpson J.R."/>
            <person name="Lauterbach L."/>
            <person name="Steele A.D."/>
            <person name="Gui C."/>
            <person name="Meng S."/>
            <person name="Li G."/>
            <person name="Viehrig K."/>
            <person name="Ye F."/>
            <person name="Su P."/>
            <person name="Kiefer A.F."/>
            <person name="Nichols A."/>
            <person name="Cepeda A.J."/>
            <person name="Yan W."/>
            <person name="Fan B."/>
            <person name="Jiang Y."/>
            <person name="Adhikari A."/>
            <person name="Zheng C.-J."/>
            <person name="Schuster L."/>
            <person name="Cowan T.M."/>
            <person name="Smanski M.J."/>
            <person name="Chevrette M.G."/>
            <person name="de Carvalho L.P.S."/>
            <person name="Shen B."/>
        </authorList>
    </citation>
    <scope>NUCLEOTIDE SEQUENCE</scope>
    <source>
        <strain evidence="6">NPDC080035</strain>
    </source>
</reference>
<dbReference type="PROSITE" id="PS51000">
    <property type="entry name" value="HTH_DEOR_2"/>
    <property type="match status" value="1"/>
</dbReference>
<dbReference type="RefSeq" id="WP_348789327.1">
    <property type="nucleotide sequence ID" value="NZ_CP157390.1"/>
</dbReference>
<accession>A0AAU7GFW4</accession>
<name>A0AAU7GFW4_9MICO</name>
<dbReference type="InterPro" id="IPR013196">
    <property type="entry name" value="HTH_11"/>
</dbReference>
<keyword evidence="2" id="KW-0238">DNA-binding</keyword>
<dbReference type="PANTHER" id="PTHR34580">
    <property type="match status" value="1"/>
</dbReference>
<evidence type="ECO:0000313" key="6">
    <source>
        <dbReference type="EMBL" id="XBM49409.1"/>
    </source>
</evidence>
<feature type="domain" description="HTH deoR-type" evidence="5">
    <location>
        <begin position="4"/>
        <end position="63"/>
    </location>
</feature>
<dbReference type="Gene3D" id="1.10.10.10">
    <property type="entry name" value="Winged helix-like DNA-binding domain superfamily/Winged helix DNA-binding domain"/>
    <property type="match status" value="1"/>
</dbReference>
<dbReference type="SUPFAM" id="SSF46785">
    <property type="entry name" value="Winged helix' DNA-binding domain"/>
    <property type="match status" value="1"/>
</dbReference>
<evidence type="ECO:0000256" key="3">
    <source>
        <dbReference type="ARBA" id="ARBA00023163"/>
    </source>
</evidence>
<sequence length="348" mass="37367">MAGSPSRMLTLLSLLQTRRDWPGPVLAERLDVSDRTLRRDVGRLRELGYRITAIKGPDGGYRLDAGTQLPPLLFDDEQAVALALALQTAASAGTAESDGALRALATVRQLLPGHLRNRIDGVSVVSVSSTRAAPPPPDVVVAVSAAVEAHQVLRFDYLSSGRATGDAVRHRVEPHGVGFSGGRWYLVAWEPDLGDWRVFRLDRMTPRLPAGPRFERRELPGGGVRDFLDARFRGSERAGVWPCVGEAVLALPARAVAPFVEEGTVEELGPDRCRLTIGSWSWPALAAALGRFDAAITAAAPAELREAFLLLAGRFERAGSESEDGEEAPATTPRPSAGARPRRSAPGR</sequence>
<keyword evidence="3" id="KW-0804">Transcription</keyword>
<dbReference type="GO" id="GO:0003700">
    <property type="term" value="F:DNA-binding transcription factor activity"/>
    <property type="evidence" value="ECO:0007669"/>
    <property type="project" value="InterPro"/>
</dbReference>
<dbReference type="InterPro" id="IPR001034">
    <property type="entry name" value="DeoR_HTH"/>
</dbReference>
<dbReference type="GO" id="GO:0003677">
    <property type="term" value="F:DNA binding"/>
    <property type="evidence" value="ECO:0007669"/>
    <property type="project" value="UniProtKB-KW"/>
</dbReference>
<dbReference type="Pfam" id="PF08279">
    <property type="entry name" value="HTH_11"/>
    <property type="match status" value="1"/>
</dbReference>
<dbReference type="Pfam" id="PF13280">
    <property type="entry name" value="WYL"/>
    <property type="match status" value="1"/>
</dbReference>
<dbReference type="PROSITE" id="PS52050">
    <property type="entry name" value="WYL"/>
    <property type="match status" value="1"/>
</dbReference>
<keyword evidence="1" id="KW-0805">Transcription regulation</keyword>
<proteinExistence type="predicted"/>
<dbReference type="InterPro" id="IPR018356">
    <property type="entry name" value="Tscrpt_reg_HTH_DeoR_CS"/>
</dbReference>
<evidence type="ECO:0000256" key="4">
    <source>
        <dbReference type="SAM" id="MobiDB-lite"/>
    </source>
</evidence>
<dbReference type="EMBL" id="CP157390">
    <property type="protein sequence ID" value="XBM49409.1"/>
    <property type="molecule type" value="Genomic_DNA"/>
</dbReference>
<feature type="compositionally biased region" description="Low complexity" evidence="4">
    <location>
        <begin position="328"/>
        <end position="339"/>
    </location>
</feature>
<gene>
    <name evidence="6" type="ORF">AAME72_05985</name>
</gene>